<evidence type="ECO:0000256" key="3">
    <source>
        <dbReference type="ARBA" id="ARBA00022525"/>
    </source>
</evidence>
<keyword evidence="3" id="KW-0964">Secreted</keyword>
<dbReference type="Pfam" id="PF04674">
    <property type="entry name" value="Phi_1"/>
    <property type="match status" value="1"/>
</dbReference>
<dbReference type="PANTHER" id="PTHR31279:SF3">
    <property type="entry name" value="PROTEIN EXORDIUM-LIKE 2"/>
    <property type="match status" value="1"/>
</dbReference>
<dbReference type="AlphaFoldDB" id="A0ABD1RRD7"/>
<organism evidence="6 7">
    <name type="scientific">Abeliophyllum distichum</name>
    <dbReference type="NCBI Taxonomy" id="126358"/>
    <lineage>
        <taxon>Eukaryota</taxon>
        <taxon>Viridiplantae</taxon>
        <taxon>Streptophyta</taxon>
        <taxon>Embryophyta</taxon>
        <taxon>Tracheophyta</taxon>
        <taxon>Spermatophyta</taxon>
        <taxon>Magnoliopsida</taxon>
        <taxon>eudicotyledons</taxon>
        <taxon>Gunneridae</taxon>
        <taxon>Pentapetalae</taxon>
        <taxon>asterids</taxon>
        <taxon>lamiids</taxon>
        <taxon>Lamiales</taxon>
        <taxon>Oleaceae</taxon>
        <taxon>Forsythieae</taxon>
        <taxon>Abeliophyllum</taxon>
    </lineage>
</organism>
<dbReference type="Proteomes" id="UP001604336">
    <property type="component" value="Unassembled WGS sequence"/>
</dbReference>
<dbReference type="EMBL" id="JBFOLK010000008">
    <property type="protein sequence ID" value="KAL2490977.1"/>
    <property type="molecule type" value="Genomic_DNA"/>
</dbReference>
<evidence type="ECO:0000256" key="4">
    <source>
        <dbReference type="ARBA" id="ARBA00022729"/>
    </source>
</evidence>
<accession>A0ABD1RRD7</accession>
<dbReference type="InterPro" id="IPR006766">
    <property type="entry name" value="EXORDIUM-like"/>
</dbReference>
<evidence type="ECO:0000256" key="1">
    <source>
        <dbReference type="ARBA" id="ARBA00004271"/>
    </source>
</evidence>
<dbReference type="GO" id="GO:0048046">
    <property type="term" value="C:apoplast"/>
    <property type="evidence" value="ECO:0007669"/>
    <property type="project" value="UniProtKB-SubCell"/>
</dbReference>
<keyword evidence="7" id="KW-1185">Reference proteome</keyword>
<proteinExistence type="inferred from homology"/>
<keyword evidence="2" id="KW-0052">Apoplast</keyword>
<comment type="similarity">
    <text evidence="5">Belongs to the EXORDIUM family.</text>
</comment>
<evidence type="ECO:0000313" key="6">
    <source>
        <dbReference type="EMBL" id="KAL2490977.1"/>
    </source>
</evidence>
<name>A0ABD1RRD7_9LAMI</name>
<sequence>MERRHRPHIRLACFTTKKKFEFKYLITPNPTHPPTHLPPSISAIIFFLLFREGPLLKGTIAVNLIWYGKFTPIQRSIIIDYLQSINSVKAPQPSVSTWWKTTEKYKSGARGSSTLVVGKQILDENYSLGKSLKNSHIIFLAAKGGHLSGSVNVVLTAKDVAVDGFCMSRCGGHGSTRGATRFAYAWVGNSETQCPGYCAWPFHQPIYGPQTPPLGGAKRRRRS</sequence>
<evidence type="ECO:0000256" key="2">
    <source>
        <dbReference type="ARBA" id="ARBA00022523"/>
    </source>
</evidence>
<protein>
    <submittedName>
        <fullName evidence="6">Protein EXORDIUM-like 2</fullName>
    </submittedName>
</protein>
<dbReference type="PANTHER" id="PTHR31279">
    <property type="entry name" value="PROTEIN EXORDIUM-LIKE 5"/>
    <property type="match status" value="1"/>
</dbReference>
<evidence type="ECO:0000256" key="5">
    <source>
        <dbReference type="ARBA" id="ARBA00023591"/>
    </source>
</evidence>
<gene>
    <name evidence="6" type="ORF">Adt_26605</name>
</gene>
<comment type="caution">
    <text evidence="6">The sequence shown here is derived from an EMBL/GenBank/DDBJ whole genome shotgun (WGS) entry which is preliminary data.</text>
</comment>
<reference evidence="7" key="1">
    <citation type="submission" date="2024-07" db="EMBL/GenBank/DDBJ databases">
        <title>Two chromosome-level genome assemblies of Korean endemic species Abeliophyllum distichum and Forsythia ovata (Oleaceae).</title>
        <authorList>
            <person name="Jang H."/>
        </authorList>
    </citation>
    <scope>NUCLEOTIDE SEQUENCE [LARGE SCALE GENOMIC DNA]</scope>
</reference>
<keyword evidence="4" id="KW-0732">Signal</keyword>
<evidence type="ECO:0000313" key="7">
    <source>
        <dbReference type="Proteomes" id="UP001604336"/>
    </source>
</evidence>
<comment type="subcellular location">
    <subcellularLocation>
        <location evidence="1">Secreted</location>
        <location evidence="1">Extracellular space</location>
        <location evidence="1">Apoplast</location>
    </subcellularLocation>
</comment>